<dbReference type="AlphaFoldDB" id="A0A177MRP6"/>
<proteinExistence type="predicted"/>
<evidence type="ECO:0000313" key="2">
    <source>
        <dbReference type="EMBL" id="OAI07236.1"/>
    </source>
</evidence>
<dbReference type="Proteomes" id="UP000078090">
    <property type="component" value="Unassembled WGS sequence"/>
</dbReference>
<evidence type="ECO:0008006" key="6">
    <source>
        <dbReference type="Google" id="ProtNLM"/>
    </source>
</evidence>
<protein>
    <recommendedName>
        <fullName evidence="6">DUF4437 domain-containing protein</fullName>
    </recommendedName>
</protein>
<gene>
    <name evidence="3" type="ORF">A1332_07535</name>
    <name evidence="2" type="ORF">A1353_07735</name>
</gene>
<feature type="signal peptide" evidence="1">
    <location>
        <begin position="1"/>
        <end position="24"/>
    </location>
</feature>
<evidence type="ECO:0000256" key="1">
    <source>
        <dbReference type="SAM" id="SignalP"/>
    </source>
</evidence>
<feature type="chain" id="PRO_5013479588" description="DUF4437 domain-containing protein" evidence="1">
    <location>
        <begin position="25"/>
        <end position="158"/>
    </location>
</feature>
<name>A0A177MRP6_METMH</name>
<dbReference type="EMBL" id="LUUG01000045">
    <property type="protein sequence ID" value="OAI08331.1"/>
    <property type="molecule type" value="Genomic_DNA"/>
</dbReference>
<evidence type="ECO:0000313" key="4">
    <source>
        <dbReference type="Proteomes" id="UP000077763"/>
    </source>
</evidence>
<sequence length="158" mass="17440">MKNNMVMVIALIALAFVAVSKAKAEEVFPPTKGGKSISIPSSELKFQSTGLKGEDGSEILVVDGYGDQKDSAHGTFMKFSYGFKSPAHSYTYDYYGVVIKDEMENYSPNKELVKMGPGSYWYQRGLEAHITECLSNDGCIAWVVQSQKFDAQIPPMTE</sequence>
<keyword evidence="1" id="KW-0732">Signal</keyword>
<dbReference type="InterPro" id="IPR014710">
    <property type="entry name" value="RmlC-like_jellyroll"/>
</dbReference>
<dbReference type="OrthoDB" id="9794183at2"/>
<organism evidence="3 5">
    <name type="scientific">Methylomonas methanica</name>
    <dbReference type="NCBI Taxonomy" id="421"/>
    <lineage>
        <taxon>Bacteria</taxon>
        <taxon>Pseudomonadati</taxon>
        <taxon>Pseudomonadota</taxon>
        <taxon>Gammaproteobacteria</taxon>
        <taxon>Methylococcales</taxon>
        <taxon>Methylococcaceae</taxon>
        <taxon>Methylomonas</taxon>
    </lineage>
</organism>
<dbReference type="InterPro" id="IPR028013">
    <property type="entry name" value="DUF4437"/>
</dbReference>
<evidence type="ECO:0000313" key="3">
    <source>
        <dbReference type="EMBL" id="OAI08331.1"/>
    </source>
</evidence>
<accession>A0A177MRP6</accession>
<evidence type="ECO:0000313" key="5">
    <source>
        <dbReference type="Proteomes" id="UP000078090"/>
    </source>
</evidence>
<dbReference type="Gene3D" id="2.60.120.10">
    <property type="entry name" value="Jelly Rolls"/>
    <property type="match status" value="1"/>
</dbReference>
<dbReference type="RefSeq" id="WP_064007107.1">
    <property type="nucleotide sequence ID" value="NZ_LUUG01000045.1"/>
</dbReference>
<dbReference type="Proteomes" id="UP000077763">
    <property type="component" value="Unassembled WGS sequence"/>
</dbReference>
<reference evidence="4 5" key="1">
    <citation type="submission" date="2016-03" db="EMBL/GenBank/DDBJ databases">
        <authorList>
            <person name="Ploux O."/>
        </authorList>
    </citation>
    <scope>NUCLEOTIDE SEQUENCE [LARGE SCALE GENOMIC DNA]</scope>
    <source>
        <strain evidence="3 5">R-45363</strain>
        <strain evidence="2 4">R-45371</strain>
    </source>
</reference>
<dbReference type="Pfam" id="PF14499">
    <property type="entry name" value="DUF4437"/>
    <property type="match status" value="1"/>
</dbReference>
<dbReference type="EMBL" id="LUUH01000029">
    <property type="protein sequence ID" value="OAI07236.1"/>
    <property type="molecule type" value="Genomic_DNA"/>
</dbReference>
<comment type="caution">
    <text evidence="3">The sequence shown here is derived from an EMBL/GenBank/DDBJ whole genome shotgun (WGS) entry which is preliminary data.</text>
</comment>